<accession>A0A9D1JSA5</accession>
<dbReference type="InterPro" id="IPR057955">
    <property type="entry name" value="SF0329-like"/>
</dbReference>
<comment type="caution">
    <text evidence="1">The sequence shown here is derived from an EMBL/GenBank/DDBJ whole genome shotgun (WGS) entry which is preliminary data.</text>
</comment>
<gene>
    <name evidence="1" type="ORF">IAB46_13885</name>
</gene>
<evidence type="ECO:0000313" key="2">
    <source>
        <dbReference type="Proteomes" id="UP000823927"/>
    </source>
</evidence>
<dbReference type="EMBL" id="DVIT01000059">
    <property type="protein sequence ID" value="HIS48614.1"/>
    <property type="molecule type" value="Genomic_DNA"/>
</dbReference>
<reference evidence="1" key="2">
    <citation type="journal article" date="2021" name="PeerJ">
        <title>Extensive microbial diversity within the chicken gut microbiome revealed by metagenomics and culture.</title>
        <authorList>
            <person name="Gilroy R."/>
            <person name="Ravi A."/>
            <person name="Getino M."/>
            <person name="Pursley I."/>
            <person name="Horton D.L."/>
            <person name="Alikhan N.F."/>
            <person name="Baker D."/>
            <person name="Gharbi K."/>
            <person name="Hall N."/>
            <person name="Watson M."/>
            <person name="Adriaenssens E.M."/>
            <person name="Foster-Nyarko E."/>
            <person name="Jarju S."/>
            <person name="Secka A."/>
            <person name="Antonio M."/>
            <person name="Oren A."/>
            <person name="Chaudhuri R.R."/>
            <person name="La Ragione R."/>
            <person name="Hildebrand F."/>
            <person name="Pallen M.J."/>
        </authorList>
    </citation>
    <scope>NUCLEOTIDE SEQUENCE</scope>
    <source>
        <strain evidence="1">CHK178-757</strain>
    </source>
</reference>
<dbReference type="Proteomes" id="UP000823927">
    <property type="component" value="Unassembled WGS sequence"/>
</dbReference>
<dbReference type="AlphaFoldDB" id="A0A9D1JSA5"/>
<protein>
    <submittedName>
        <fullName evidence="1">Uncharacterized protein</fullName>
    </submittedName>
</protein>
<dbReference type="Pfam" id="PF25753">
    <property type="entry name" value="SF0329"/>
    <property type="match status" value="1"/>
</dbReference>
<name>A0A9D1JSA5_9FIRM</name>
<proteinExistence type="predicted"/>
<sequence length="179" mass="21441">MWSKTRKAMEERMAPSLKGRVFYDFEYCRPHYRTEPPANPKCHCTFCSYNRFFRIVIDKKETIMIANSDVYYKSEWYPTEEEKRRKGLFEIADVAYAMHLYLNVYLIEECLSWENPLTYLFAVMDRRVGKRTVQRLYKDMENKPQWIQRFIRLRAEAEGIAENVSIKKTSGIDNTDISA</sequence>
<organism evidence="1 2">
    <name type="scientific">Candidatus Scybalocola faecigallinarum</name>
    <dbReference type="NCBI Taxonomy" id="2840941"/>
    <lineage>
        <taxon>Bacteria</taxon>
        <taxon>Bacillati</taxon>
        <taxon>Bacillota</taxon>
        <taxon>Clostridia</taxon>
        <taxon>Lachnospirales</taxon>
        <taxon>Lachnospiraceae</taxon>
        <taxon>Lachnospiraceae incertae sedis</taxon>
        <taxon>Candidatus Scybalocola (ex Gilroy et al. 2021)</taxon>
    </lineage>
</organism>
<reference evidence="1" key="1">
    <citation type="submission" date="2020-10" db="EMBL/GenBank/DDBJ databases">
        <authorList>
            <person name="Gilroy R."/>
        </authorList>
    </citation>
    <scope>NUCLEOTIDE SEQUENCE</scope>
    <source>
        <strain evidence="1">CHK178-757</strain>
    </source>
</reference>
<evidence type="ECO:0000313" key="1">
    <source>
        <dbReference type="EMBL" id="HIS48614.1"/>
    </source>
</evidence>